<dbReference type="Pfam" id="PF04229">
    <property type="entry name" value="GrpB"/>
    <property type="match status" value="1"/>
</dbReference>
<evidence type="ECO:0000313" key="1">
    <source>
        <dbReference type="EMBL" id="PCK32147.1"/>
    </source>
</evidence>
<dbReference type="AlphaFoldDB" id="A0A2A5JRY7"/>
<dbReference type="EMBL" id="NKHF01000038">
    <property type="protein sequence ID" value="PCK32147.1"/>
    <property type="molecule type" value="Genomic_DNA"/>
</dbReference>
<sequence length="174" mass="19936">MSKIEFVPYHLVPASFNPWRAVFLEVAKQVIKALEHPELEFLHFGSSAFKVAGKGIIDISVLYKPGQLDKAVSHLKDIGFAEQHSDNPFPDTRPRKDIAVMYKGEMFQVHAHVIEKESEEHNRQEKFKAYMLSNPKARAEYELQKQQVLTQGVASQDEYGKAKAPFVKRTLQRL</sequence>
<dbReference type="PANTHER" id="PTHR34822">
    <property type="entry name" value="GRPB DOMAIN PROTEIN (AFU_ORTHOLOGUE AFUA_1G01530)"/>
    <property type="match status" value="1"/>
</dbReference>
<comment type="caution">
    <text evidence="1">The sequence shown here is derived from an EMBL/GenBank/DDBJ whole genome shotgun (WGS) entry which is preliminary data.</text>
</comment>
<organism evidence="1 2">
    <name type="scientific">Pseudoalteromonas piscicida</name>
    <dbReference type="NCBI Taxonomy" id="43662"/>
    <lineage>
        <taxon>Bacteria</taxon>
        <taxon>Pseudomonadati</taxon>
        <taxon>Pseudomonadota</taxon>
        <taxon>Gammaproteobacteria</taxon>
        <taxon>Alteromonadales</taxon>
        <taxon>Pseudoalteromonadaceae</taxon>
        <taxon>Pseudoalteromonas</taxon>
    </lineage>
</organism>
<dbReference type="PANTHER" id="PTHR34822:SF1">
    <property type="entry name" value="GRPB FAMILY PROTEIN"/>
    <property type="match status" value="1"/>
</dbReference>
<dbReference type="Proteomes" id="UP000228621">
    <property type="component" value="Unassembled WGS sequence"/>
</dbReference>
<proteinExistence type="predicted"/>
<dbReference type="Gene3D" id="3.30.460.10">
    <property type="entry name" value="Beta Polymerase, domain 2"/>
    <property type="match status" value="1"/>
</dbReference>
<evidence type="ECO:0000313" key="2">
    <source>
        <dbReference type="Proteomes" id="UP000228621"/>
    </source>
</evidence>
<dbReference type="OrthoDB" id="9799092at2"/>
<dbReference type="SUPFAM" id="SSF81301">
    <property type="entry name" value="Nucleotidyltransferase"/>
    <property type="match status" value="1"/>
</dbReference>
<dbReference type="InterPro" id="IPR007344">
    <property type="entry name" value="GrpB/CoaE"/>
</dbReference>
<protein>
    <recommendedName>
        <fullName evidence="3">GrpB family protein</fullName>
    </recommendedName>
</protein>
<name>A0A2A5JRY7_PSEO7</name>
<dbReference type="RefSeq" id="WP_099641675.1">
    <property type="nucleotide sequence ID" value="NZ_NKHF01000038.1"/>
</dbReference>
<keyword evidence="2" id="KW-1185">Reference proteome</keyword>
<dbReference type="InterPro" id="IPR043519">
    <property type="entry name" value="NT_sf"/>
</dbReference>
<reference evidence="2" key="1">
    <citation type="journal article" date="2019" name="Genome Announc.">
        <title>Draft Genome Sequence of Pseudoalteromonas piscicida Strain 36Y ROTHPW, an Hypersaline Seawater Isolate from the South Coast of Sonora, Mexico.</title>
        <authorList>
            <person name="Sanchez-Diaz R."/>
            <person name="Molina-Garza Z.J."/>
            <person name="Cruz-Suarez L.E."/>
            <person name="Selvin J."/>
            <person name="Kiran G.S."/>
            <person name="Ibarra-Gamez J.C."/>
            <person name="Gomez-Gil B."/>
            <person name="Galaviz-Silva L."/>
        </authorList>
    </citation>
    <scope>NUCLEOTIDE SEQUENCE [LARGE SCALE GENOMIC DNA]</scope>
    <source>
        <strain evidence="2">36Y_RITHPW</strain>
    </source>
</reference>
<evidence type="ECO:0008006" key="3">
    <source>
        <dbReference type="Google" id="ProtNLM"/>
    </source>
</evidence>
<gene>
    <name evidence="1" type="ORF">CEX98_08560</name>
</gene>
<accession>A0A2A5JRY7</accession>